<name>A0A645INC3_9ZZZZ</name>
<dbReference type="Gene3D" id="3.40.1280.10">
    <property type="match status" value="1"/>
</dbReference>
<protein>
    <recommendedName>
        <fullName evidence="1">Ribosomal RNA small subunit methyltransferase E methyltransferase domain-containing protein</fullName>
    </recommendedName>
</protein>
<dbReference type="EMBL" id="VSSQ01119137">
    <property type="protein sequence ID" value="MPN52747.1"/>
    <property type="molecule type" value="Genomic_DNA"/>
</dbReference>
<comment type="caution">
    <text evidence="2">The sequence shown here is derived from an EMBL/GenBank/DDBJ whole genome shotgun (WGS) entry which is preliminary data.</text>
</comment>
<dbReference type="InterPro" id="IPR029028">
    <property type="entry name" value="Alpha/beta_knot_MTases"/>
</dbReference>
<proteinExistence type="predicted"/>
<gene>
    <name evidence="2" type="ORF">SDC9_200409</name>
</gene>
<dbReference type="InterPro" id="IPR046886">
    <property type="entry name" value="RsmE_MTase_dom"/>
</dbReference>
<dbReference type="InterPro" id="IPR029026">
    <property type="entry name" value="tRNA_m1G_MTases_N"/>
</dbReference>
<dbReference type="SUPFAM" id="SSF75217">
    <property type="entry name" value="alpha/beta knot"/>
    <property type="match status" value="1"/>
</dbReference>
<sequence>MPTADAAYVLHESAEHWLAGLDLPRVGTVLLIVGPEGGIAPEELAVLVAAGAVPVLVNDGVLRSSSAGIVGLAQAQALVHPSHRV</sequence>
<evidence type="ECO:0000313" key="2">
    <source>
        <dbReference type="EMBL" id="MPN52747.1"/>
    </source>
</evidence>
<dbReference type="Pfam" id="PF04452">
    <property type="entry name" value="Methyltrans_RNA"/>
    <property type="match status" value="1"/>
</dbReference>
<organism evidence="2">
    <name type="scientific">bioreactor metagenome</name>
    <dbReference type="NCBI Taxonomy" id="1076179"/>
    <lineage>
        <taxon>unclassified sequences</taxon>
        <taxon>metagenomes</taxon>
        <taxon>ecological metagenomes</taxon>
    </lineage>
</organism>
<feature type="domain" description="Ribosomal RNA small subunit methyltransferase E methyltransferase" evidence="1">
    <location>
        <begin position="4"/>
        <end position="74"/>
    </location>
</feature>
<reference evidence="2" key="1">
    <citation type="submission" date="2019-08" db="EMBL/GenBank/DDBJ databases">
        <authorList>
            <person name="Kucharzyk K."/>
            <person name="Murdoch R.W."/>
            <person name="Higgins S."/>
            <person name="Loffler F."/>
        </authorList>
    </citation>
    <scope>NUCLEOTIDE SEQUENCE</scope>
</reference>
<dbReference type="AlphaFoldDB" id="A0A645INC3"/>
<evidence type="ECO:0000259" key="1">
    <source>
        <dbReference type="Pfam" id="PF04452"/>
    </source>
</evidence>
<accession>A0A645INC3</accession>